<dbReference type="GO" id="GO:0097053">
    <property type="term" value="P:L-kynurenine catabolic process"/>
    <property type="evidence" value="ECO:0007669"/>
    <property type="project" value="UniProtKB-UniRule"/>
</dbReference>
<reference evidence="8 9" key="1">
    <citation type="submission" date="2023-08" db="EMBL/GenBank/DDBJ databases">
        <title>Helicovermis profunda gen. nov., sp. nov., a novel mesophilic, fermentative bacterium within the Bacillota from a deep-sea hydrothermal vent chimney.</title>
        <authorList>
            <person name="Miyazaki U."/>
            <person name="Mizutani D."/>
            <person name="Hashimoto Y."/>
            <person name="Tame A."/>
            <person name="Sawayama S."/>
            <person name="Miyazaki J."/>
            <person name="Takai K."/>
            <person name="Nakagawa S."/>
        </authorList>
    </citation>
    <scope>NUCLEOTIDE SEQUENCE [LARGE SCALE GENOMIC DNA]</scope>
    <source>
        <strain evidence="8 9">S502</strain>
    </source>
</reference>
<sequence length="424" mass="48762">MFDATKEYALKLDLEDESKKFRDRFYIQNDLIYMDGNSLGMMSIDAETCVNRVLNEWKTLAINGWSDAKIPWFYYAEELAKKMSKFMGTSENEIIIHSSATINLHIGLSIFYKPEGIRSKIIMDELNFPSDIYAVKSHIKSLGYEVEEVLELIKSNDGKTINEDDIINSFTNEIALVILPSVLYRSGQLLNIERITKEAHKKGIYVLFDLCHSAGAFRHELSKWDVDFAFWCGYKYFNNGPGGVASIYINKKHFDRETGLAGWFGYKKESQFDMKLDFVKSKNAGGFQISTPHLLSMAPLEGSLNIFEEAGIDNLRSKSLKLTDYLIFLIEKKLSKFDFTIGTPKEHSRRGGHVALEHDDAIRINEAIKNNNIIPDFRFPNTIRLAPIALYTSFFEVWKVVDIIEKIMMNEEYKKFDDKRSTIA</sequence>
<dbReference type="KEGG" id="hprf:HLPR_03670"/>
<dbReference type="AlphaFoldDB" id="A0AAU9E0H2"/>
<dbReference type="GO" id="GO:0009435">
    <property type="term" value="P:NAD+ biosynthetic process"/>
    <property type="evidence" value="ECO:0007669"/>
    <property type="project" value="UniProtKB-UniRule"/>
</dbReference>
<dbReference type="GO" id="GO:0043420">
    <property type="term" value="P:anthranilate metabolic process"/>
    <property type="evidence" value="ECO:0007669"/>
    <property type="project" value="TreeGrafter"/>
</dbReference>
<evidence type="ECO:0000256" key="2">
    <source>
        <dbReference type="ARBA" id="ARBA00022801"/>
    </source>
</evidence>
<evidence type="ECO:0000313" key="9">
    <source>
        <dbReference type="Proteomes" id="UP001321786"/>
    </source>
</evidence>
<feature type="binding site" evidence="4">
    <location>
        <begin position="128"/>
        <end position="131"/>
    </location>
    <ligand>
        <name>pyridoxal 5'-phosphate</name>
        <dbReference type="ChEBI" id="CHEBI:597326"/>
    </ligand>
</feature>
<dbReference type="NCBIfam" id="TIGR01814">
    <property type="entry name" value="kynureninase"/>
    <property type="match status" value="1"/>
</dbReference>
<evidence type="ECO:0000256" key="3">
    <source>
        <dbReference type="ARBA" id="ARBA00022898"/>
    </source>
</evidence>
<dbReference type="RefSeq" id="WP_338536386.1">
    <property type="nucleotide sequence ID" value="NZ_AP028654.1"/>
</dbReference>
<dbReference type="EMBL" id="AP028654">
    <property type="protein sequence ID" value="BEP28036.1"/>
    <property type="molecule type" value="Genomic_DNA"/>
</dbReference>
<dbReference type="GO" id="GO:0005737">
    <property type="term" value="C:cytoplasm"/>
    <property type="evidence" value="ECO:0007669"/>
    <property type="project" value="UniProtKB-UniRule"/>
</dbReference>
<dbReference type="SUPFAM" id="SSF53383">
    <property type="entry name" value="PLP-dependent transferases"/>
    <property type="match status" value="1"/>
</dbReference>
<comment type="caution">
    <text evidence="4">Lacks conserved residue(s) required for the propagation of feature annotation.</text>
</comment>
<dbReference type="PIRSF" id="PIRSF038800">
    <property type="entry name" value="KYNU"/>
    <property type="match status" value="1"/>
</dbReference>
<dbReference type="Gene3D" id="3.90.1150.10">
    <property type="entry name" value="Aspartate Aminotransferase, domain 1"/>
    <property type="match status" value="1"/>
</dbReference>
<evidence type="ECO:0000256" key="5">
    <source>
        <dbReference type="NCBIfam" id="TIGR01814"/>
    </source>
</evidence>
<dbReference type="EC" id="3.7.1.3" evidence="4 5"/>
<feature type="binding site" evidence="4">
    <location>
        <position position="212"/>
    </location>
    <ligand>
        <name>pyridoxal 5'-phosphate</name>
        <dbReference type="ChEBI" id="CHEBI:597326"/>
    </ligand>
</feature>
<feature type="binding site" evidence="4">
    <location>
        <position position="209"/>
    </location>
    <ligand>
        <name>pyridoxal 5'-phosphate</name>
        <dbReference type="ChEBI" id="CHEBI:597326"/>
    </ligand>
</feature>
<comment type="pathway">
    <text evidence="4 6">Cofactor biosynthesis; NAD(+) biosynthesis; quinolinate from L-kynurenine: step 2/3.</text>
</comment>
<dbReference type="Gene3D" id="3.40.640.10">
    <property type="entry name" value="Type I PLP-dependent aspartate aminotransferase-like (Major domain)"/>
    <property type="match status" value="1"/>
</dbReference>
<feature type="binding site" evidence="4">
    <location>
        <position position="291"/>
    </location>
    <ligand>
        <name>pyridoxal 5'-phosphate</name>
        <dbReference type="ChEBI" id="CHEBI:597326"/>
    </ligand>
</feature>
<keyword evidence="2 4" id="KW-0378">Hydrolase</keyword>
<dbReference type="PANTHER" id="PTHR14084">
    <property type="entry name" value="KYNURENINASE"/>
    <property type="match status" value="1"/>
</dbReference>
<keyword evidence="1 4" id="KW-0662">Pyridine nucleotide biosynthesis</keyword>
<comment type="cofactor">
    <cofactor evidence="4 6">
        <name>pyridoxal 5'-phosphate</name>
        <dbReference type="ChEBI" id="CHEBI:597326"/>
    </cofactor>
</comment>
<comment type="catalytic activity">
    <reaction evidence="4 6">
        <text>L-kynurenine + H2O = anthranilate + L-alanine + H(+)</text>
        <dbReference type="Rhea" id="RHEA:16813"/>
        <dbReference type="ChEBI" id="CHEBI:15377"/>
        <dbReference type="ChEBI" id="CHEBI:15378"/>
        <dbReference type="ChEBI" id="CHEBI:16567"/>
        <dbReference type="ChEBI" id="CHEBI:57959"/>
        <dbReference type="ChEBI" id="CHEBI:57972"/>
        <dbReference type="EC" id="3.7.1.3"/>
    </reaction>
</comment>
<keyword evidence="9" id="KW-1185">Reference proteome</keyword>
<dbReference type="GO" id="GO:0019441">
    <property type="term" value="P:L-tryptophan catabolic process to kynurenine"/>
    <property type="evidence" value="ECO:0007669"/>
    <property type="project" value="TreeGrafter"/>
</dbReference>
<comment type="function">
    <text evidence="4 6">Catalyzes the cleavage of L-kynurenine (L-Kyn) and L-3-hydroxykynurenine (L-3OHKyn) into anthranilic acid (AA) and 3-hydroxyanthranilic acid (3-OHAA), respectively.</text>
</comment>
<dbReference type="InterPro" id="IPR000653">
    <property type="entry name" value="DegT/StrS_aminotransferase"/>
</dbReference>
<dbReference type="HAMAP" id="MF_01970">
    <property type="entry name" value="Kynureninase"/>
    <property type="match status" value="1"/>
</dbReference>
<dbReference type="InterPro" id="IPR015421">
    <property type="entry name" value="PyrdxlP-dep_Trfase_major"/>
</dbReference>
<feature type="modified residue" description="N6-(pyridoxal phosphate)lysine" evidence="4">
    <location>
        <position position="235"/>
    </location>
</feature>
<dbReference type="GO" id="GO:0030429">
    <property type="term" value="F:kynureninase activity"/>
    <property type="evidence" value="ECO:0007669"/>
    <property type="project" value="UniProtKB-UniRule"/>
</dbReference>
<feature type="binding site" evidence="4">
    <location>
        <position position="263"/>
    </location>
    <ligand>
        <name>pyridoxal 5'-phosphate</name>
        <dbReference type="ChEBI" id="CHEBI:597326"/>
    </ligand>
</feature>
<comment type="subunit">
    <text evidence="4 6">Homodimer.</text>
</comment>
<evidence type="ECO:0000256" key="7">
    <source>
        <dbReference type="RuleBase" id="RU004508"/>
    </source>
</evidence>
<evidence type="ECO:0000256" key="4">
    <source>
        <dbReference type="HAMAP-Rule" id="MF_01970"/>
    </source>
</evidence>
<dbReference type="PANTHER" id="PTHR14084:SF0">
    <property type="entry name" value="KYNURENINASE"/>
    <property type="match status" value="1"/>
</dbReference>
<accession>A0AAU9E0H2</accession>
<comment type="pathway">
    <text evidence="4 6">Amino-acid degradation; L-kynurenine degradation; L-alanine and anthranilate from L-kynurenine: step 1/1.</text>
</comment>
<dbReference type="Pfam" id="PF22580">
    <property type="entry name" value="KYNU_C"/>
    <property type="match status" value="1"/>
</dbReference>
<dbReference type="InterPro" id="IPR010111">
    <property type="entry name" value="Kynureninase"/>
</dbReference>
<evidence type="ECO:0000256" key="1">
    <source>
        <dbReference type="ARBA" id="ARBA00022642"/>
    </source>
</evidence>
<comment type="catalytic activity">
    <reaction evidence="6">
        <text>3-hydroxy-L-kynurenine + H2O = 3-hydroxyanthranilate + L-alanine + H(+)</text>
        <dbReference type="Rhea" id="RHEA:25143"/>
        <dbReference type="ChEBI" id="CHEBI:15377"/>
        <dbReference type="ChEBI" id="CHEBI:15378"/>
        <dbReference type="ChEBI" id="CHEBI:36559"/>
        <dbReference type="ChEBI" id="CHEBI:57972"/>
        <dbReference type="ChEBI" id="CHEBI:58125"/>
        <dbReference type="EC" id="3.7.1.3"/>
    </reaction>
</comment>
<dbReference type="InterPro" id="IPR015422">
    <property type="entry name" value="PyrdxlP-dep_Trfase_small"/>
</dbReference>
<organism evidence="8 9">
    <name type="scientific">Helicovermis profundi</name>
    <dbReference type="NCBI Taxonomy" id="3065157"/>
    <lineage>
        <taxon>Bacteria</taxon>
        <taxon>Bacillati</taxon>
        <taxon>Bacillota</taxon>
        <taxon>Clostridia</taxon>
        <taxon>Helicovermis</taxon>
    </lineage>
</organism>
<evidence type="ECO:0000313" key="8">
    <source>
        <dbReference type="EMBL" id="BEP28036.1"/>
    </source>
</evidence>
<gene>
    <name evidence="4 8" type="primary">kynU</name>
    <name evidence="8" type="ORF">HLPR_03670</name>
</gene>
<comment type="similarity">
    <text evidence="7">Belongs to the DegT/DnrJ/EryC1 family.</text>
</comment>
<evidence type="ECO:0000256" key="6">
    <source>
        <dbReference type="PIRNR" id="PIRNR038800"/>
    </source>
</evidence>
<proteinExistence type="inferred from homology"/>
<feature type="binding site" evidence="4">
    <location>
        <position position="101"/>
    </location>
    <ligand>
        <name>pyridoxal 5'-phosphate</name>
        <dbReference type="ChEBI" id="CHEBI:597326"/>
    </ligand>
</feature>
<feature type="binding site" evidence="4">
    <location>
        <position position="234"/>
    </location>
    <ligand>
        <name>pyridoxal 5'-phosphate</name>
        <dbReference type="ChEBI" id="CHEBI:597326"/>
    </ligand>
</feature>
<dbReference type="GO" id="GO:0019805">
    <property type="term" value="P:quinolinate biosynthetic process"/>
    <property type="evidence" value="ECO:0007669"/>
    <property type="project" value="UniProtKB-UniRule"/>
</dbReference>
<dbReference type="GO" id="GO:0030170">
    <property type="term" value="F:pyridoxal phosphate binding"/>
    <property type="evidence" value="ECO:0007669"/>
    <property type="project" value="UniProtKB-UniRule"/>
</dbReference>
<protein>
    <recommendedName>
        <fullName evidence="4 5">Kynureninase</fullName>
        <ecNumber evidence="4 5">3.7.1.3</ecNumber>
    </recommendedName>
    <alternativeName>
        <fullName evidence="4">L-kynurenine hydrolase</fullName>
    </alternativeName>
</protein>
<dbReference type="Proteomes" id="UP001321786">
    <property type="component" value="Chromosome"/>
</dbReference>
<keyword evidence="3 4" id="KW-0663">Pyridoxal phosphate</keyword>
<dbReference type="InterPro" id="IPR015424">
    <property type="entry name" value="PyrdxlP-dep_Trfase"/>
</dbReference>
<name>A0AAU9E0H2_9FIRM</name>
<dbReference type="Pfam" id="PF01041">
    <property type="entry name" value="DegT_DnrJ_EryC1"/>
    <property type="match status" value="1"/>
</dbReference>
<comment type="similarity">
    <text evidence="4 6">Belongs to the kynureninase family.</text>
</comment>